<comment type="caution">
    <text evidence="1">The sequence shown here is derived from an EMBL/GenBank/DDBJ whole genome shotgun (WGS) entry which is preliminary data.</text>
</comment>
<dbReference type="PANTHER" id="PTHR35586">
    <property type="entry name" value="SLL1691 PROTEIN"/>
    <property type="match status" value="1"/>
</dbReference>
<dbReference type="RefSeq" id="WP_246950385.1">
    <property type="nucleotide sequence ID" value="NZ_JALKII010000003.1"/>
</dbReference>
<name>A0ABT0E641_9GAMM</name>
<reference evidence="1" key="1">
    <citation type="submission" date="2022-04" db="EMBL/GenBank/DDBJ databases">
        <title>Alcanivorax sp. CY1518 draft genome sequence.</title>
        <authorList>
            <person name="Zhao G."/>
            <person name="An M."/>
        </authorList>
    </citation>
    <scope>NUCLEOTIDE SEQUENCE</scope>
    <source>
        <strain evidence="1">CY1518</strain>
    </source>
</reference>
<dbReference type="Proteomes" id="UP001165524">
    <property type="component" value="Unassembled WGS sequence"/>
</dbReference>
<gene>
    <name evidence="1" type="ORF">MU846_06165</name>
</gene>
<dbReference type="EMBL" id="JALKII010000003">
    <property type="protein sequence ID" value="MCK0537292.1"/>
    <property type="molecule type" value="Genomic_DNA"/>
</dbReference>
<organism evidence="1 2">
    <name type="scientific">Alcanivorax quisquiliarum</name>
    <dbReference type="NCBI Taxonomy" id="2933565"/>
    <lineage>
        <taxon>Bacteria</taxon>
        <taxon>Pseudomonadati</taxon>
        <taxon>Pseudomonadota</taxon>
        <taxon>Gammaproteobacteria</taxon>
        <taxon>Oceanospirillales</taxon>
        <taxon>Alcanivoracaceae</taxon>
        <taxon>Alcanivorax</taxon>
    </lineage>
</organism>
<proteinExistence type="predicted"/>
<dbReference type="PANTHER" id="PTHR35586:SF1">
    <property type="entry name" value="SLL1691 PROTEIN"/>
    <property type="match status" value="1"/>
</dbReference>
<evidence type="ECO:0000313" key="2">
    <source>
        <dbReference type="Proteomes" id="UP001165524"/>
    </source>
</evidence>
<protein>
    <submittedName>
        <fullName evidence="1">Cytosolic protein</fullName>
    </submittedName>
</protein>
<evidence type="ECO:0000313" key="1">
    <source>
        <dbReference type="EMBL" id="MCK0537292.1"/>
    </source>
</evidence>
<sequence>MDADEYDSPWKEAVEAMLPEFMAFYFPAAASEIDWAQPHRFLDQELKQIMPHAASGRRVVDKLAEVMLVDGDSQWIYLHIEIQSQRDSHFAERMYSYHYRIFDRYQRPVASFAILADPHPHWRPDHYQSSVLGCHQRLQFPIAKLLDHVGRERQLVGSDNPFAMVTLAHLYTRRTRHRSWSRYRAKRHLILLLTGLNWERARIIRLLRVVDWLMRLPPALDRQLHLDVATIRGEQAVKTYISSFERFALEDLKAEVRAKAIAEGWQHGREKGLEEGRERGLEQGLEQGLELGLEQGLEQGRVHGECAVLLRLLSKRFGPLPARLEERLKTARSEDLLRWTDRVLDAPTLDDVFG</sequence>
<accession>A0ABT0E641</accession>
<keyword evidence="2" id="KW-1185">Reference proteome</keyword>